<dbReference type="OrthoDB" id="71307at2759"/>
<name>A0A1B7N2P7_9AGAM</name>
<dbReference type="STRING" id="1314800.A0A1B7N2P7"/>
<evidence type="ECO:0000313" key="1">
    <source>
        <dbReference type="EMBL" id="OAX39126.1"/>
    </source>
</evidence>
<dbReference type="InParanoid" id="A0A1B7N2P7"/>
<dbReference type="Proteomes" id="UP000092154">
    <property type="component" value="Unassembled WGS sequence"/>
</dbReference>
<evidence type="ECO:0000313" key="2">
    <source>
        <dbReference type="Proteomes" id="UP000092154"/>
    </source>
</evidence>
<keyword evidence="2" id="KW-1185">Reference proteome</keyword>
<sequence>FKLEHAKNVVMGIVGIWKCSKWRLTDILDDTMQVATSSSSRLLTLLHLASGFLGFVELTKLLIAHDVDQDTNIAPEGFFDDIISYHTTSSAEVESQDVDDGENHWGDVESDEGEIIIVTHRPTQHQNGKDIDNAAHHDQMLILFWRVKSPNLRLVSISVRTAHYLTKYERNT</sequence>
<protein>
    <submittedName>
        <fullName evidence="1">Uncharacterized protein</fullName>
    </submittedName>
</protein>
<organism evidence="1 2">
    <name type="scientific">Rhizopogon vinicolor AM-OR11-026</name>
    <dbReference type="NCBI Taxonomy" id="1314800"/>
    <lineage>
        <taxon>Eukaryota</taxon>
        <taxon>Fungi</taxon>
        <taxon>Dikarya</taxon>
        <taxon>Basidiomycota</taxon>
        <taxon>Agaricomycotina</taxon>
        <taxon>Agaricomycetes</taxon>
        <taxon>Agaricomycetidae</taxon>
        <taxon>Boletales</taxon>
        <taxon>Suillineae</taxon>
        <taxon>Rhizopogonaceae</taxon>
        <taxon>Rhizopogon</taxon>
    </lineage>
</organism>
<dbReference type="EMBL" id="KV448262">
    <property type="protein sequence ID" value="OAX39126.1"/>
    <property type="molecule type" value="Genomic_DNA"/>
</dbReference>
<reference evidence="1 2" key="1">
    <citation type="submission" date="2016-06" db="EMBL/GenBank/DDBJ databases">
        <title>Comparative genomics of the ectomycorrhizal sister species Rhizopogon vinicolor and Rhizopogon vesiculosus (Basidiomycota: Boletales) reveals a divergence of the mating type B locus.</title>
        <authorList>
            <consortium name="DOE Joint Genome Institute"/>
            <person name="Mujic A.B."/>
            <person name="Kuo A."/>
            <person name="Tritt A."/>
            <person name="Lipzen A."/>
            <person name="Chen C."/>
            <person name="Johnson J."/>
            <person name="Sharma A."/>
            <person name="Barry K."/>
            <person name="Grigoriev I.V."/>
            <person name="Spatafora J.W."/>
        </authorList>
    </citation>
    <scope>NUCLEOTIDE SEQUENCE [LARGE SCALE GENOMIC DNA]</scope>
    <source>
        <strain evidence="1 2">AM-OR11-026</strain>
    </source>
</reference>
<feature type="non-terminal residue" evidence="1">
    <location>
        <position position="1"/>
    </location>
</feature>
<dbReference type="AlphaFoldDB" id="A0A1B7N2P7"/>
<gene>
    <name evidence="1" type="ORF">K503DRAFT_782399</name>
</gene>
<proteinExistence type="predicted"/>
<accession>A0A1B7N2P7</accession>